<dbReference type="VEuPathDB" id="FungiDB:PHYBLDRAFT_61987"/>
<dbReference type="Proteomes" id="UP000077315">
    <property type="component" value="Unassembled WGS sequence"/>
</dbReference>
<feature type="transmembrane region" description="Helical" evidence="1">
    <location>
        <begin position="143"/>
        <end position="162"/>
    </location>
</feature>
<dbReference type="GeneID" id="29001791"/>
<dbReference type="EMBL" id="KV440971">
    <property type="protein sequence ID" value="OAD80943.1"/>
    <property type="molecule type" value="Genomic_DNA"/>
</dbReference>
<protein>
    <submittedName>
        <fullName evidence="2">Uncharacterized protein</fullName>
    </submittedName>
</protein>
<keyword evidence="1" id="KW-1133">Transmembrane helix</keyword>
<gene>
    <name evidence="2" type="ORF">PHYBLDRAFT_61987</name>
</gene>
<feature type="transmembrane region" description="Helical" evidence="1">
    <location>
        <begin position="104"/>
        <end position="123"/>
    </location>
</feature>
<sequence>MLIKKKDNKLIDSETDKKSFERARGIRIHRNEYDHTLDIHDKLNKDILIKTQQNTIKRCQLKKFYKCYISSYIKGLKIDCIYGIIYGIKIKCLIIRTRPRTAHFSVVFDVWLLLYLGVSIYLGSLQHQNQNLNQVENSLLQTSLTYITLFAIPGLLISSDIYNQPSLSVIPIIPNPLSFE</sequence>
<keyword evidence="1" id="KW-0812">Transmembrane</keyword>
<evidence type="ECO:0000313" key="2">
    <source>
        <dbReference type="EMBL" id="OAD80943.1"/>
    </source>
</evidence>
<dbReference type="InParanoid" id="A0A162V8W1"/>
<name>A0A162V8W1_PHYB8</name>
<keyword evidence="1" id="KW-0472">Membrane</keyword>
<evidence type="ECO:0000256" key="1">
    <source>
        <dbReference type="SAM" id="Phobius"/>
    </source>
</evidence>
<organism evidence="2 3">
    <name type="scientific">Phycomyces blakesleeanus (strain ATCC 8743b / DSM 1359 / FGSC 10004 / NBRC 33097 / NRRL 1555)</name>
    <dbReference type="NCBI Taxonomy" id="763407"/>
    <lineage>
        <taxon>Eukaryota</taxon>
        <taxon>Fungi</taxon>
        <taxon>Fungi incertae sedis</taxon>
        <taxon>Mucoromycota</taxon>
        <taxon>Mucoromycotina</taxon>
        <taxon>Mucoromycetes</taxon>
        <taxon>Mucorales</taxon>
        <taxon>Phycomycetaceae</taxon>
        <taxon>Phycomyces</taxon>
    </lineage>
</organism>
<dbReference type="AlphaFoldDB" id="A0A162V8W1"/>
<accession>A0A162V8W1</accession>
<dbReference type="RefSeq" id="XP_018298983.1">
    <property type="nucleotide sequence ID" value="XM_018440885.1"/>
</dbReference>
<reference evidence="3" key="1">
    <citation type="submission" date="2015-06" db="EMBL/GenBank/DDBJ databases">
        <title>Expansion of signal transduction pathways in fungi by whole-genome duplication.</title>
        <authorList>
            <consortium name="DOE Joint Genome Institute"/>
            <person name="Corrochano L.M."/>
            <person name="Kuo A."/>
            <person name="Marcet-Houben M."/>
            <person name="Polaino S."/>
            <person name="Salamov A."/>
            <person name="Villalobos J.M."/>
            <person name="Alvarez M.I."/>
            <person name="Avalos J."/>
            <person name="Benito E.P."/>
            <person name="Benoit I."/>
            <person name="Burger G."/>
            <person name="Camino L.P."/>
            <person name="Canovas D."/>
            <person name="Cerda-Olmedo E."/>
            <person name="Cheng J.-F."/>
            <person name="Dominguez A."/>
            <person name="Elias M."/>
            <person name="Eslava A.P."/>
            <person name="Glaser F."/>
            <person name="Grimwood J."/>
            <person name="Gutierrez G."/>
            <person name="Heitman J."/>
            <person name="Henrissat B."/>
            <person name="Iturriaga E.A."/>
            <person name="Lang B.F."/>
            <person name="Lavin J.L."/>
            <person name="Lee S."/>
            <person name="Li W."/>
            <person name="Lindquist E."/>
            <person name="Lopez-Garcia S."/>
            <person name="Luque E.M."/>
            <person name="Marcos A.T."/>
            <person name="Martin J."/>
            <person name="McCluskey K."/>
            <person name="Medina H.R."/>
            <person name="Miralles-Duran A."/>
            <person name="Miyazaki A."/>
            <person name="Munoz-Torres E."/>
            <person name="Oguiza J.A."/>
            <person name="Ohm R."/>
            <person name="Olmedo M."/>
            <person name="Orejas M."/>
            <person name="Ortiz-Castellanos L."/>
            <person name="Pisabarro A.G."/>
            <person name="Rodriguez-Romero J."/>
            <person name="Ruiz-Herrera J."/>
            <person name="Ruiz-Vazquez R."/>
            <person name="Sanz C."/>
            <person name="Schackwitz W."/>
            <person name="Schmutz J."/>
            <person name="Shahriari M."/>
            <person name="Shelest E."/>
            <person name="Silva-Franco F."/>
            <person name="Soanes D."/>
            <person name="Syed K."/>
            <person name="Tagua V.G."/>
            <person name="Talbot N.J."/>
            <person name="Thon M."/>
            <person name="De vries R.P."/>
            <person name="Wiebenga A."/>
            <person name="Yadav J.S."/>
            <person name="Braun E.L."/>
            <person name="Baker S."/>
            <person name="Garre V."/>
            <person name="Horwitz B."/>
            <person name="Torres-Martinez S."/>
            <person name="Idnurm A."/>
            <person name="Herrera-Estrella A."/>
            <person name="Gabaldon T."/>
            <person name="Grigoriev I.V."/>
        </authorList>
    </citation>
    <scope>NUCLEOTIDE SEQUENCE [LARGE SCALE GENOMIC DNA]</scope>
    <source>
        <strain evidence="3">NRRL 1555(-)</strain>
    </source>
</reference>
<evidence type="ECO:0000313" key="3">
    <source>
        <dbReference type="Proteomes" id="UP000077315"/>
    </source>
</evidence>
<keyword evidence="3" id="KW-1185">Reference proteome</keyword>
<proteinExistence type="predicted"/>